<proteinExistence type="predicted"/>
<evidence type="ECO:0000313" key="2">
    <source>
        <dbReference type="EMBL" id="MDP4095772.1"/>
    </source>
</evidence>
<sequence length="172" mass="18702">MPQNYNNRRAHPHRSLTDPYNSSAYPGAGPTLDPITAEAAALVPYNPPYNSSGPPGAESTVNQPSSSSGGLLSNLPSLGEIKGMIDRMGGIDGMLNTLGKVQKVMSGIQQFAPMAKLLMGALPFGAKTSNKSTNSGYSDEYIPRRRRRKKSVTKRRRSTSKSRRPSAKRRRR</sequence>
<gene>
    <name evidence="2" type="ORF">OIN60_03070</name>
</gene>
<dbReference type="EMBL" id="JAPCKK010000006">
    <property type="protein sequence ID" value="MDP4095772.1"/>
    <property type="molecule type" value="Genomic_DNA"/>
</dbReference>
<accession>A0ABT9FMY6</accession>
<feature type="region of interest" description="Disordered" evidence="1">
    <location>
        <begin position="44"/>
        <end position="77"/>
    </location>
</feature>
<comment type="caution">
    <text evidence="2">The sequence shown here is derived from an EMBL/GenBank/DDBJ whole genome shotgun (WGS) entry which is preliminary data.</text>
</comment>
<keyword evidence="3" id="KW-1185">Reference proteome</keyword>
<feature type="region of interest" description="Disordered" evidence="1">
    <location>
        <begin position="1"/>
        <end position="32"/>
    </location>
</feature>
<reference evidence="2 3" key="1">
    <citation type="submission" date="2022-10" db="EMBL/GenBank/DDBJ databases">
        <title>Paenibacillus description and whole genome data of maize root bacterial community.</title>
        <authorList>
            <person name="Marton D."/>
            <person name="Farkas M."/>
            <person name="Cserhati M."/>
        </authorList>
    </citation>
    <scope>NUCLEOTIDE SEQUENCE [LARGE SCALE GENOMIC DNA]</scope>
    <source>
        <strain evidence="2 3">P96</strain>
    </source>
</reference>
<evidence type="ECO:0000313" key="3">
    <source>
        <dbReference type="Proteomes" id="UP001241848"/>
    </source>
</evidence>
<keyword evidence="2" id="KW-0418">Kinase</keyword>
<name>A0ABT9FMY6_9BACL</name>
<feature type="region of interest" description="Disordered" evidence="1">
    <location>
        <begin position="125"/>
        <end position="172"/>
    </location>
</feature>
<evidence type="ECO:0000256" key="1">
    <source>
        <dbReference type="SAM" id="MobiDB-lite"/>
    </source>
</evidence>
<feature type="compositionally biased region" description="Basic residues" evidence="1">
    <location>
        <begin position="144"/>
        <end position="172"/>
    </location>
</feature>
<organism evidence="2 3">
    <name type="scientific">Paenibacillus zeirhizosphaerae</name>
    <dbReference type="NCBI Taxonomy" id="2987519"/>
    <lineage>
        <taxon>Bacteria</taxon>
        <taxon>Bacillati</taxon>
        <taxon>Bacillota</taxon>
        <taxon>Bacilli</taxon>
        <taxon>Bacillales</taxon>
        <taxon>Paenibacillaceae</taxon>
        <taxon>Paenibacillus</taxon>
    </lineage>
</organism>
<keyword evidence="2" id="KW-0808">Transferase</keyword>
<dbReference type="RefSeq" id="WP_305753410.1">
    <property type="nucleotide sequence ID" value="NZ_JAPCKK010000006.1"/>
</dbReference>
<feature type="compositionally biased region" description="Low complexity" evidence="1">
    <location>
        <begin position="64"/>
        <end position="77"/>
    </location>
</feature>
<protein>
    <submittedName>
        <fullName evidence="2">Tyrosine protein kinase</fullName>
    </submittedName>
</protein>
<feature type="compositionally biased region" description="Polar residues" evidence="1">
    <location>
        <begin position="127"/>
        <end position="137"/>
    </location>
</feature>
<dbReference type="GO" id="GO:0016301">
    <property type="term" value="F:kinase activity"/>
    <property type="evidence" value="ECO:0007669"/>
    <property type="project" value="UniProtKB-KW"/>
</dbReference>
<dbReference type="Proteomes" id="UP001241848">
    <property type="component" value="Unassembled WGS sequence"/>
</dbReference>